<sequence>MLLLYLKATTGKVSVTTGGKTVEGPLFTVTQAQQATKAFYYKFKVDGTAKVFEEGSSAYESCGNCACSHIPLLSQTRSASMSMCNAENDWIVAQDILSLKGKKITFGAAYPQPTFSFTENSIYYSTEYVTDQTGSEVNITNVVSDGEYLGKKMFKVTGTLKCKVASSDDPKAKSITEGEFAIRFSKD</sequence>
<accession>A0ABS5VXF9</accession>
<proteinExistence type="predicted"/>
<evidence type="ECO:0000313" key="2">
    <source>
        <dbReference type="Proteomes" id="UP000772618"/>
    </source>
</evidence>
<dbReference type="EMBL" id="JAHESD010000083">
    <property type="protein sequence ID" value="MBT1706097.1"/>
    <property type="molecule type" value="Genomic_DNA"/>
</dbReference>
<name>A0ABS5VXF9_9BACT</name>
<gene>
    <name evidence="1" type="ORF">KK060_22590</name>
</gene>
<keyword evidence="2" id="KW-1185">Reference proteome</keyword>
<evidence type="ECO:0000313" key="1">
    <source>
        <dbReference type="EMBL" id="MBT1706097.1"/>
    </source>
</evidence>
<comment type="caution">
    <text evidence="1">The sequence shown here is derived from an EMBL/GenBank/DDBJ whole genome shotgun (WGS) entry which is preliminary data.</text>
</comment>
<organism evidence="1 2">
    <name type="scientific">Chryseosolibacter indicus</name>
    <dbReference type="NCBI Taxonomy" id="2782351"/>
    <lineage>
        <taxon>Bacteria</taxon>
        <taxon>Pseudomonadati</taxon>
        <taxon>Bacteroidota</taxon>
        <taxon>Cytophagia</taxon>
        <taxon>Cytophagales</taxon>
        <taxon>Chryseotaleaceae</taxon>
        <taxon>Chryseosolibacter</taxon>
    </lineage>
</organism>
<protein>
    <recommendedName>
        <fullName evidence="3">Lipocalin-like domain-containing protein</fullName>
    </recommendedName>
</protein>
<evidence type="ECO:0008006" key="3">
    <source>
        <dbReference type="Google" id="ProtNLM"/>
    </source>
</evidence>
<reference evidence="1 2" key="1">
    <citation type="submission" date="2021-05" db="EMBL/GenBank/DDBJ databases">
        <title>A Polyphasic approach of four new species of the genus Ohtaekwangia: Ohtaekwangia histidinii sp. nov., Ohtaekwangia cretensis sp. nov., Ohtaekwangia indiensis sp. nov., Ohtaekwangia reichenbachii sp. nov. from diverse environment.</title>
        <authorList>
            <person name="Octaviana S."/>
        </authorList>
    </citation>
    <scope>NUCLEOTIDE SEQUENCE [LARGE SCALE GENOMIC DNA]</scope>
    <source>
        <strain evidence="1 2">PWU20</strain>
    </source>
</reference>
<dbReference type="RefSeq" id="WP_254156995.1">
    <property type="nucleotide sequence ID" value="NZ_JAHESD010000083.1"/>
</dbReference>
<dbReference type="Proteomes" id="UP000772618">
    <property type="component" value="Unassembled WGS sequence"/>
</dbReference>